<organism evidence="2 3">
    <name type="scientific">Pleurodeles waltl</name>
    <name type="common">Iberian ribbed newt</name>
    <dbReference type="NCBI Taxonomy" id="8319"/>
    <lineage>
        <taxon>Eukaryota</taxon>
        <taxon>Metazoa</taxon>
        <taxon>Chordata</taxon>
        <taxon>Craniata</taxon>
        <taxon>Vertebrata</taxon>
        <taxon>Euteleostomi</taxon>
        <taxon>Amphibia</taxon>
        <taxon>Batrachia</taxon>
        <taxon>Caudata</taxon>
        <taxon>Salamandroidea</taxon>
        <taxon>Salamandridae</taxon>
        <taxon>Pleurodelinae</taxon>
        <taxon>Pleurodeles</taxon>
    </lineage>
</organism>
<protein>
    <recommendedName>
        <fullName evidence="1">IgGFc-binding protein N-terminal domain-containing protein</fullName>
    </recommendedName>
</protein>
<dbReference type="Proteomes" id="UP001066276">
    <property type="component" value="Chromosome 1_1"/>
</dbReference>
<feature type="domain" description="IgGFc-binding protein N-terminal" evidence="1">
    <location>
        <begin position="90"/>
        <end position="371"/>
    </location>
</feature>
<reference evidence="2" key="1">
    <citation type="journal article" date="2022" name="bioRxiv">
        <title>Sequencing and chromosome-scale assembly of the giantPleurodeles waltlgenome.</title>
        <authorList>
            <person name="Brown T."/>
            <person name="Elewa A."/>
            <person name="Iarovenko S."/>
            <person name="Subramanian E."/>
            <person name="Araus A.J."/>
            <person name="Petzold A."/>
            <person name="Susuki M."/>
            <person name="Suzuki K.-i.T."/>
            <person name="Hayashi T."/>
            <person name="Toyoda A."/>
            <person name="Oliveira C."/>
            <person name="Osipova E."/>
            <person name="Leigh N.D."/>
            <person name="Simon A."/>
            <person name="Yun M.H."/>
        </authorList>
    </citation>
    <scope>NUCLEOTIDE SEQUENCE</scope>
    <source>
        <strain evidence="2">20211129_DDA</strain>
        <tissue evidence="2">Liver</tissue>
    </source>
</reference>
<dbReference type="PANTHER" id="PTHR46534">
    <property type="entry name" value="IGGFC_BINDING DOMAIN-CONTAINING PROTEIN"/>
    <property type="match status" value="1"/>
</dbReference>
<name>A0AAV7WIZ7_PLEWA</name>
<evidence type="ECO:0000313" key="3">
    <source>
        <dbReference type="Proteomes" id="UP001066276"/>
    </source>
</evidence>
<dbReference type="InterPro" id="IPR035234">
    <property type="entry name" value="IgGFc-bd_N"/>
</dbReference>
<dbReference type="Pfam" id="PF17517">
    <property type="entry name" value="IgGFc_binding"/>
    <property type="match status" value="2"/>
</dbReference>
<evidence type="ECO:0000313" key="2">
    <source>
        <dbReference type="EMBL" id="KAJ1212770.1"/>
    </source>
</evidence>
<dbReference type="AlphaFoldDB" id="A0AAV7WIZ7"/>
<feature type="domain" description="IgGFc-binding protein N-terminal" evidence="1">
    <location>
        <begin position="496"/>
        <end position="784"/>
    </location>
</feature>
<dbReference type="PANTHER" id="PTHR46534:SF2">
    <property type="entry name" value="VWFD DOMAIN-CONTAINING PROTEIN"/>
    <property type="match status" value="1"/>
</dbReference>
<comment type="caution">
    <text evidence="2">The sequence shown here is derived from an EMBL/GenBank/DDBJ whole genome shotgun (WGS) entry which is preliminary data.</text>
</comment>
<gene>
    <name evidence="2" type="ORF">NDU88_000415</name>
</gene>
<sequence length="795" mass="87580">MQNCGCEDTKWMPFKILLRAAECCPVVTVSVLGTDFQQSETLELQQIRAIDIPSSAMLSGSSNSTKQTIIIKSDKLITVQSIGARCAGMDTTIVRPLEYLDHQYYVFTPPNLPDFFHEFALVNCEASNLVHVTFKGTVVYRGVTYNTGSTLTLMLAPYESVQFQSSECLTGSKVIAEQRVAVLSGHQCAQRYTDLSRGHIYEQLPPVSQWGTKFTVPPLSVREGADSVYVIASSSTNLQVYKGSGQGSTYQLNEGSTLALDVGSALMSLTADSPILVMFHCTGGLSYQTPLWAPFILPILPNDQFSVSEAVFAPGNYINRVVIVAPANTASNVKIVGQSPQVPIRWNSTSTATPSYLWTELTFSSADSHSYVVHQGVGRIAAYTYRLRDFIEAPSYSFAGKQFVTVFMESWDSASASRGLELFLHAFNCCTVVSLSLYGTTFQKRFLLQKGEYVRAQIPSSAMLSGARNTTNGTISIFSDNEIMVVSSSSSSEDRDTSVVYPAKYLGNEYYIVTPSTGQNFFHQFVIVNLNYANSVDITFKAYALFNRVSYRAGATLTLRLSPFENVQIQSNVSLTGSRVTAQRPVAVLSGHQGITWKMNFSFAHVYEQLLPVSRWGKSYVAAPLYIQPETNLVYVTVASTTNVWVYRGTLSKQDYSISAGETLALEVGSTPLYITGDKDMMVLFHAPGTANSSVIPFMFTIIPTKLFSSFHIVQGLNQADNRLLIVVHRDYTAQLEMDGRDLPATAEWNGTSSASAGHVYTDLAFQSGPHVVHHSLEKKMMAYTYNFRGEWRPA</sequence>
<keyword evidence="3" id="KW-1185">Reference proteome</keyword>
<dbReference type="EMBL" id="JANPWB010000001">
    <property type="protein sequence ID" value="KAJ1212770.1"/>
    <property type="molecule type" value="Genomic_DNA"/>
</dbReference>
<evidence type="ECO:0000259" key="1">
    <source>
        <dbReference type="Pfam" id="PF17517"/>
    </source>
</evidence>
<proteinExistence type="predicted"/>
<accession>A0AAV7WIZ7</accession>